<name>A0A853C3S7_9ACTN</name>
<dbReference type="EMBL" id="JACCFP010000001">
    <property type="protein sequence ID" value="NYJ02064.1"/>
    <property type="molecule type" value="Genomic_DNA"/>
</dbReference>
<keyword evidence="2" id="KW-1185">Reference proteome</keyword>
<gene>
    <name evidence="1" type="ORF">HNR19_002762</name>
</gene>
<dbReference type="Proteomes" id="UP000530424">
    <property type="component" value="Unassembled WGS sequence"/>
</dbReference>
<sequence>MSEVREVVAARGTASNGANWTLLYRPEGGGVRHHLALFVNGGERESASGFDIPDTTEIGFRGGLAPGNGSYYLYGLVTSRIHSVRAESEQEHDRSDVLTATLSGATANDGGALRSFVIVRPPVDNVTALVGLDQEGREVQRISLP</sequence>
<accession>A0A853C3S7</accession>
<protein>
    <submittedName>
        <fullName evidence="1">Uncharacterized protein</fullName>
    </submittedName>
</protein>
<proteinExistence type="predicted"/>
<evidence type="ECO:0000313" key="2">
    <source>
        <dbReference type="Proteomes" id="UP000530424"/>
    </source>
</evidence>
<dbReference type="RefSeq" id="WP_179668479.1">
    <property type="nucleotide sequence ID" value="NZ_JACCFP010000001.1"/>
</dbReference>
<dbReference type="AlphaFoldDB" id="A0A853C3S7"/>
<organism evidence="1 2">
    <name type="scientific">Nocardioides thalensis</name>
    <dbReference type="NCBI Taxonomy" id="1914755"/>
    <lineage>
        <taxon>Bacteria</taxon>
        <taxon>Bacillati</taxon>
        <taxon>Actinomycetota</taxon>
        <taxon>Actinomycetes</taxon>
        <taxon>Propionibacteriales</taxon>
        <taxon>Nocardioidaceae</taxon>
        <taxon>Nocardioides</taxon>
    </lineage>
</organism>
<comment type="caution">
    <text evidence="1">The sequence shown here is derived from an EMBL/GenBank/DDBJ whole genome shotgun (WGS) entry which is preliminary data.</text>
</comment>
<evidence type="ECO:0000313" key="1">
    <source>
        <dbReference type="EMBL" id="NYJ02064.1"/>
    </source>
</evidence>
<reference evidence="1 2" key="1">
    <citation type="submission" date="2020-07" db="EMBL/GenBank/DDBJ databases">
        <title>Sequencing the genomes of 1000 actinobacteria strains.</title>
        <authorList>
            <person name="Klenk H.-P."/>
        </authorList>
    </citation>
    <scope>NUCLEOTIDE SEQUENCE [LARGE SCALE GENOMIC DNA]</scope>
    <source>
        <strain evidence="1 2">DSM 103833</strain>
    </source>
</reference>